<keyword evidence="1" id="KW-0611">Plant defense</keyword>
<feature type="domain" description="Disease resistance protein At4g27190-like leucine-rich repeats" evidence="2">
    <location>
        <begin position="243"/>
        <end position="382"/>
    </location>
</feature>
<sequence>MDNVIEIWPRELQPKVGRMSILHCRKLLNILKGMQSIERLIVRYCQSVEVAFDLEGIIVREGYPDIVLPSLTELALLYLPKLTHVWKNNLLRIPSVQNLTSLTIVGCSSLRYIFSSSQAKLLVKLQEICVAECGVLEAIVNEEPKVDDEVATNIIMFPQLNSLRLLHLPNLKRLCPQAYTFEGSFIEKIKVINCPNMRAIPSASQCIVQEVEFFNSAQHHLLATKFSLSTKGTLDVTGIDEPTEIWHNQLEVGCLDKVRFMRVQYCGKLSSVVSSKLMQRLHNIQRLKVWWCDSLEMIFDLQEGVRADVAEKETLITQLSKLILKYLSKLTHIWKNISQQTHCFENLGCLTVQHCDNLRYVFTISMANVLVNLQNLTVEHCEKVEKIVTRENDEIFSRRIYFVKLMNLPSLVCFGPDVNNTEIPARSTSVRLCPKFPGKGDFDFPGIEIFDYNFDFDVDDKDN</sequence>
<protein>
    <recommendedName>
        <fullName evidence="2">Disease resistance protein At4g27190-like leucine-rich repeats domain-containing protein</fullName>
    </recommendedName>
</protein>
<evidence type="ECO:0000313" key="3">
    <source>
        <dbReference type="EMBL" id="THG16608.1"/>
    </source>
</evidence>
<comment type="caution">
    <text evidence="3">The sequence shown here is derived from an EMBL/GenBank/DDBJ whole genome shotgun (WGS) entry which is preliminary data.</text>
</comment>
<dbReference type="EMBL" id="SDRB02003978">
    <property type="protein sequence ID" value="THG16608.1"/>
    <property type="molecule type" value="Genomic_DNA"/>
</dbReference>
<keyword evidence="4" id="KW-1185">Reference proteome</keyword>
<reference evidence="3 4" key="1">
    <citation type="journal article" date="2018" name="Proc. Natl. Acad. Sci. U.S.A.">
        <title>Draft genome sequence of Camellia sinensis var. sinensis provides insights into the evolution of the tea genome and tea quality.</title>
        <authorList>
            <person name="Wei C."/>
            <person name="Yang H."/>
            <person name="Wang S."/>
            <person name="Zhao J."/>
            <person name="Liu C."/>
            <person name="Gao L."/>
            <person name="Xia E."/>
            <person name="Lu Y."/>
            <person name="Tai Y."/>
            <person name="She G."/>
            <person name="Sun J."/>
            <person name="Cao H."/>
            <person name="Tong W."/>
            <person name="Gao Q."/>
            <person name="Li Y."/>
            <person name="Deng W."/>
            <person name="Jiang X."/>
            <person name="Wang W."/>
            <person name="Chen Q."/>
            <person name="Zhang S."/>
            <person name="Li H."/>
            <person name="Wu J."/>
            <person name="Wang P."/>
            <person name="Li P."/>
            <person name="Shi C."/>
            <person name="Zheng F."/>
            <person name="Jian J."/>
            <person name="Huang B."/>
            <person name="Shan D."/>
            <person name="Shi M."/>
            <person name="Fang C."/>
            <person name="Yue Y."/>
            <person name="Li F."/>
            <person name="Li D."/>
            <person name="Wei S."/>
            <person name="Han B."/>
            <person name="Jiang C."/>
            <person name="Yin Y."/>
            <person name="Xia T."/>
            <person name="Zhang Z."/>
            <person name="Bennetzen J.L."/>
            <person name="Zhao S."/>
            <person name="Wan X."/>
        </authorList>
    </citation>
    <scope>NUCLEOTIDE SEQUENCE [LARGE SCALE GENOMIC DNA]</scope>
    <source>
        <strain evidence="4">cv. Shuchazao</strain>
        <tissue evidence="3">Leaf</tissue>
    </source>
</reference>
<organism evidence="3 4">
    <name type="scientific">Camellia sinensis var. sinensis</name>
    <name type="common">China tea</name>
    <dbReference type="NCBI Taxonomy" id="542762"/>
    <lineage>
        <taxon>Eukaryota</taxon>
        <taxon>Viridiplantae</taxon>
        <taxon>Streptophyta</taxon>
        <taxon>Embryophyta</taxon>
        <taxon>Tracheophyta</taxon>
        <taxon>Spermatophyta</taxon>
        <taxon>Magnoliopsida</taxon>
        <taxon>eudicotyledons</taxon>
        <taxon>Gunneridae</taxon>
        <taxon>Pentapetalae</taxon>
        <taxon>asterids</taxon>
        <taxon>Ericales</taxon>
        <taxon>Theaceae</taxon>
        <taxon>Camellia</taxon>
    </lineage>
</organism>
<dbReference type="SUPFAM" id="SSF52047">
    <property type="entry name" value="RNI-like"/>
    <property type="match status" value="1"/>
</dbReference>
<evidence type="ECO:0000256" key="1">
    <source>
        <dbReference type="ARBA" id="ARBA00022821"/>
    </source>
</evidence>
<evidence type="ECO:0000313" key="4">
    <source>
        <dbReference type="Proteomes" id="UP000306102"/>
    </source>
</evidence>
<proteinExistence type="predicted"/>
<gene>
    <name evidence="3" type="ORF">TEA_021378</name>
</gene>
<dbReference type="PANTHER" id="PTHR33463">
    <property type="entry name" value="NB-ARC DOMAIN-CONTAINING PROTEIN-RELATED"/>
    <property type="match status" value="1"/>
</dbReference>
<dbReference type="Gene3D" id="3.80.10.10">
    <property type="entry name" value="Ribonuclease Inhibitor"/>
    <property type="match status" value="2"/>
</dbReference>
<dbReference type="PANTHER" id="PTHR33463:SF209">
    <property type="entry name" value="DISEASE RESISTANCE PROTEIN RPS2-LIKE"/>
    <property type="match status" value="1"/>
</dbReference>
<feature type="domain" description="Disease resistance protein At4g27190-like leucine-rich repeats" evidence="2">
    <location>
        <begin position="4"/>
        <end position="134"/>
    </location>
</feature>
<dbReference type="AlphaFoldDB" id="A0A4S4EJ79"/>
<accession>A0A4S4EJ79</accession>
<dbReference type="InterPro" id="IPR050905">
    <property type="entry name" value="Plant_NBS-LRR"/>
</dbReference>
<name>A0A4S4EJ79_CAMSN</name>
<dbReference type="InterPro" id="IPR032675">
    <property type="entry name" value="LRR_dom_sf"/>
</dbReference>
<dbReference type="Pfam" id="PF23247">
    <property type="entry name" value="LRR_RPS2"/>
    <property type="match status" value="2"/>
</dbReference>
<dbReference type="Proteomes" id="UP000306102">
    <property type="component" value="Unassembled WGS sequence"/>
</dbReference>
<dbReference type="InterPro" id="IPR057135">
    <property type="entry name" value="At4g27190-like_LRR"/>
</dbReference>
<evidence type="ECO:0000259" key="2">
    <source>
        <dbReference type="Pfam" id="PF23247"/>
    </source>
</evidence>